<evidence type="ECO:0000313" key="3">
    <source>
        <dbReference type="Proteomes" id="UP000321523"/>
    </source>
</evidence>
<dbReference type="Pfam" id="PF01636">
    <property type="entry name" value="APH"/>
    <property type="match status" value="1"/>
</dbReference>
<dbReference type="Proteomes" id="UP000321523">
    <property type="component" value="Unassembled WGS sequence"/>
</dbReference>
<reference evidence="2 3" key="1">
    <citation type="submission" date="2019-07" db="EMBL/GenBank/DDBJ databases">
        <title>Whole genome shotgun sequence of Skermanella aerolata NBRC 106429.</title>
        <authorList>
            <person name="Hosoyama A."/>
            <person name="Uohara A."/>
            <person name="Ohji S."/>
            <person name="Ichikawa N."/>
        </authorList>
    </citation>
    <scope>NUCLEOTIDE SEQUENCE [LARGE SCALE GENOMIC DNA]</scope>
    <source>
        <strain evidence="2 3">NBRC 106429</strain>
    </source>
</reference>
<dbReference type="EMBL" id="BJYZ01000030">
    <property type="protein sequence ID" value="GEO41669.1"/>
    <property type="molecule type" value="Genomic_DNA"/>
</dbReference>
<dbReference type="AlphaFoldDB" id="A0A512DZ14"/>
<accession>A0A512DZ14</accession>
<sequence>MQQRLDLSSLPAALPPKGMAHAHFRLPGGMLARVPRWSQIDLDAAANLRHQATAFTRAAPSGHTPRLIGTLEPGPDLPMGALLVEEISGRPPRLSEDYPAIAKALAAIHALPSDPAPNPVIATVQVIERQAAYFDKAGLHPETLAHLNAELDWVHTLPTSPAPPITMVGTDTHPGNFLIDAEGKAWFVDLEKATDGLPAIDLAHATLYTSTTWDPDVAAVLTPDETAGFYETWSSAAPPAVVESTRPWFTPTRRLTWLRTLSWMARWKVEGSTAHSAGVDPRTIAHVQARIEDFFDPATIAKVRATL</sequence>
<feature type="domain" description="Aminoglycoside phosphotransferase" evidence="1">
    <location>
        <begin position="44"/>
        <end position="219"/>
    </location>
</feature>
<evidence type="ECO:0000313" key="2">
    <source>
        <dbReference type="EMBL" id="GEO41669.1"/>
    </source>
</evidence>
<dbReference type="SUPFAM" id="SSF56112">
    <property type="entry name" value="Protein kinase-like (PK-like)"/>
    <property type="match status" value="1"/>
</dbReference>
<name>A0A512DZ14_9PROT</name>
<comment type="caution">
    <text evidence="2">The sequence shown here is derived from an EMBL/GenBank/DDBJ whole genome shotgun (WGS) entry which is preliminary data.</text>
</comment>
<keyword evidence="3" id="KW-1185">Reference proteome</keyword>
<protein>
    <recommendedName>
        <fullName evidence="1">Aminoglycoside phosphotransferase domain-containing protein</fullName>
    </recommendedName>
</protein>
<gene>
    <name evidence="2" type="ORF">SAE02_58170</name>
</gene>
<dbReference type="InterPro" id="IPR011009">
    <property type="entry name" value="Kinase-like_dom_sf"/>
</dbReference>
<proteinExistence type="predicted"/>
<dbReference type="InterPro" id="IPR002575">
    <property type="entry name" value="Aminoglycoside_PTrfase"/>
</dbReference>
<dbReference type="Gene3D" id="3.90.1200.10">
    <property type="match status" value="1"/>
</dbReference>
<evidence type="ECO:0000259" key="1">
    <source>
        <dbReference type="Pfam" id="PF01636"/>
    </source>
</evidence>
<organism evidence="2 3">
    <name type="scientific">Skermanella aerolata</name>
    <dbReference type="NCBI Taxonomy" id="393310"/>
    <lineage>
        <taxon>Bacteria</taxon>
        <taxon>Pseudomonadati</taxon>
        <taxon>Pseudomonadota</taxon>
        <taxon>Alphaproteobacteria</taxon>
        <taxon>Rhodospirillales</taxon>
        <taxon>Azospirillaceae</taxon>
        <taxon>Skermanella</taxon>
    </lineage>
</organism>